<evidence type="ECO:0000313" key="3">
    <source>
        <dbReference type="Proteomes" id="UP001140074"/>
    </source>
</evidence>
<reference evidence="2" key="1">
    <citation type="submission" date="2022-07" db="EMBL/GenBank/DDBJ databases">
        <title>Phylogenomic reconstructions and comparative analyses of Kickxellomycotina fungi.</title>
        <authorList>
            <person name="Reynolds N.K."/>
            <person name="Stajich J.E."/>
            <person name="Barry K."/>
            <person name="Grigoriev I.V."/>
            <person name="Crous P."/>
            <person name="Smith M.E."/>
        </authorList>
    </citation>
    <scope>NUCLEOTIDE SEQUENCE</scope>
    <source>
        <strain evidence="2">RSA 476</strain>
    </source>
</reference>
<dbReference type="InterPro" id="IPR027450">
    <property type="entry name" value="AlkB-like"/>
</dbReference>
<sequence length="406" mass="46392">MLGNEVPVLSEFGDLEIIDVSDLEESADSRKLTRRERAEQFRVCKRRNEAYATMLRMEGVASAAELFSQQPSRTICIVNIGYSAEGLLTVQLLEKAFSRYDGFERVVVNIVKPYSFAIFHSTSEAQSAFAELHDKPCPEFKNKLLVLEYVTPSIFAQLTKEPIPGSTESIAETLDESRGLFYIADFISEQEEQTILAYIREDEEREISTNGGSDKWHRIQERYVKHYGHSFDYQTKHVGDVAKTASQQLPLWSQAFIERMSECIPAHTLEPDMLTIQRYPPGAGISFHVDSHTAFTDTLAVLSMGTPVQMDFRKPGAHNAALVSLDLEPRSLLLLTGEARYAWEHAIRIRRTDLVDGAIRERRERWSITIRKVNKTIECNCKYPDLCDNDAETVQRLRARLEYQRD</sequence>
<dbReference type="GO" id="GO:0070988">
    <property type="term" value="P:demethylation"/>
    <property type="evidence" value="ECO:0007669"/>
    <property type="project" value="InterPro"/>
</dbReference>
<dbReference type="InterPro" id="IPR035979">
    <property type="entry name" value="RBD_domain_sf"/>
</dbReference>
<proteinExistence type="predicted"/>
<dbReference type="EMBL" id="JANBUY010000078">
    <property type="protein sequence ID" value="KAJ2864749.1"/>
    <property type="molecule type" value="Genomic_DNA"/>
</dbReference>
<dbReference type="Gene3D" id="2.60.120.590">
    <property type="entry name" value="Alpha-ketoglutarate-dependent dioxygenase AlkB-like"/>
    <property type="match status" value="1"/>
</dbReference>
<gene>
    <name evidence="2" type="ORF">GGH94_002695</name>
</gene>
<feature type="domain" description="Fe2OG dioxygenase" evidence="1">
    <location>
        <begin position="270"/>
        <end position="374"/>
    </location>
</feature>
<evidence type="ECO:0000313" key="2">
    <source>
        <dbReference type="EMBL" id="KAJ2864749.1"/>
    </source>
</evidence>
<dbReference type="Proteomes" id="UP001140074">
    <property type="component" value="Unassembled WGS sequence"/>
</dbReference>
<dbReference type="GO" id="GO:0003676">
    <property type="term" value="F:nucleic acid binding"/>
    <property type="evidence" value="ECO:0007669"/>
    <property type="project" value="InterPro"/>
</dbReference>
<dbReference type="PROSITE" id="PS51471">
    <property type="entry name" value="FE2OG_OXY"/>
    <property type="match status" value="1"/>
</dbReference>
<accession>A0A9W8IRV2</accession>
<dbReference type="Gene3D" id="3.30.70.330">
    <property type="match status" value="1"/>
</dbReference>
<dbReference type="PANTHER" id="PTHR12463:SF1">
    <property type="entry name" value="2-OXOGLUTARATE AND FE-DEPENDENT OXYGENASE FAMILY PROTEIN"/>
    <property type="match status" value="1"/>
</dbReference>
<dbReference type="AlphaFoldDB" id="A0A9W8IRV2"/>
<dbReference type="InterPro" id="IPR032857">
    <property type="entry name" value="ALKBH4"/>
</dbReference>
<dbReference type="PANTHER" id="PTHR12463">
    <property type="entry name" value="OXYGENASE-RELATED"/>
    <property type="match status" value="1"/>
</dbReference>
<dbReference type="InterPro" id="IPR012677">
    <property type="entry name" value="Nucleotide-bd_a/b_plait_sf"/>
</dbReference>
<dbReference type="InterPro" id="IPR005123">
    <property type="entry name" value="Oxoglu/Fe-dep_dioxygenase_dom"/>
</dbReference>
<comment type="caution">
    <text evidence="2">The sequence shown here is derived from an EMBL/GenBank/DDBJ whole genome shotgun (WGS) entry which is preliminary data.</text>
</comment>
<keyword evidence="3" id="KW-1185">Reference proteome</keyword>
<organism evidence="2 3">
    <name type="scientific">Coemansia aciculifera</name>
    <dbReference type="NCBI Taxonomy" id="417176"/>
    <lineage>
        <taxon>Eukaryota</taxon>
        <taxon>Fungi</taxon>
        <taxon>Fungi incertae sedis</taxon>
        <taxon>Zoopagomycota</taxon>
        <taxon>Kickxellomycotina</taxon>
        <taxon>Kickxellomycetes</taxon>
        <taxon>Kickxellales</taxon>
        <taxon>Kickxellaceae</taxon>
        <taxon>Coemansia</taxon>
    </lineage>
</organism>
<dbReference type="SUPFAM" id="SSF54928">
    <property type="entry name" value="RNA-binding domain, RBD"/>
    <property type="match status" value="1"/>
</dbReference>
<dbReference type="Pfam" id="PF13532">
    <property type="entry name" value="2OG-FeII_Oxy_2"/>
    <property type="match status" value="1"/>
</dbReference>
<dbReference type="GO" id="GO:0032451">
    <property type="term" value="F:demethylase activity"/>
    <property type="evidence" value="ECO:0007669"/>
    <property type="project" value="TreeGrafter"/>
</dbReference>
<dbReference type="SUPFAM" id="SSF51197">
    <property type="entry name" value="Clavaminate synthase-like"/>
    <property type="match status" value="1"/>
</dbReference>
<dbReference type="GO" id="GO:0016491">
    <property type="term" value="F:oxidoreductase activity"/>
    <property type="evidence" value="ECO:0007669"/>
    <property type="project" value="TreeGrafter"/>
</dbReference>
<protein>
    <recommendedName>
        <fullName evidence="1">Fe2OG dioxygenase domain-containing protein</fullName>
    </recommendedName>
</protein>
<dbReference type="InterPro" id="IPR037151">
    <property type="entry name" value="AlkB-like_sf"/>
</dbReference>
<evidence type="ECO:0000259" key="1">
    <source>
        <dbReference type="PROSITE" id="PS51471"/>
    </source>
</evidence>
<name>A0A9W8IRV2_9FUNG</name>